<dbReference type="RefSeq" id="WP_307243989.1">
    <property type="nucleotide sequence ID" value="NZ_JAUSUZ010000001.1"/>
</dbReference>
<gene>
    <name evidence="1" type="ORF">J2S42_005707</name>
</gene>
<dbReference type="Pfam" id="PF06108">
    <property type="entry name" value="DUF952"/>
    <property type="match status" value="1"/>
</dbReference>
<proteinExistence type="predicted"/>
<dbReference type="Gene3D" id="3.20.170.20">
    <property type="entry name" value="Protein of unknown function DUF952"/>
    <property type="match status" value="1"/>
</dbReference>
<dbReference type="PANTHER" id="PTHR34129">
    <property type="entry name" value="BLR1139 PROTEIN"/>
    <property type="match status" value="1"/>
</dbReference>
<dbReference type="AlphaFoldDB" id="A0AAE3W3D0"/>
<accession>A0AAE3W3D0</accession>
<dbReference type="SUPFAM" id="SSF56399">
    <property type="entry name" value="ADP-ribosylation"/>
    <property type="match status" value="1"/>
</dbReference>
<evidence type="ECO:0000313" key="2">
    <source>
        <dbReference type="Proteomes" id="UP001240236"/>
    </source>
</evidence>
<dbReference type="PANTHER" id="PTHR34129:SF1">
    <property type="entry name" value="DUF952 DOMAIN-CONTAINING PROTEIN"/>
    <property type="match status" value="1"/>
</dbReference>
<sequence>MILHFCTATAWAAAQRTGDYTADSLATEGFIHCSTAAQVHVPATMLARGRTDLVLLEIDESRLPEPPRWEPGEGTDMEFPHVYGPIPVHAVIAVHPYPPEPDGSFAPPKGLV</sequence>
<keyword evidence="2" id="KW-1185">Reference proteome</keyword>
<comment type="caution">
    <text evidence="1">The sequence shown here is derived from an EMBL/GenBank/DDBJ whole genome shotgun (WGS) entry which is preliminary data.</text>
</comment>
<evidence type="ECO:0000313" key="1">
    <source>
        <dbReference type="EMBL" id="MDQ0369038.1"/>
    </source>
</evidence>
<dbReference type="InterPro" id="IPR009297">
    <property type="entry name" value="DUF952"/>
</dbReference>
<organism evidence="1 2">
    <name type="scientific">Catenuloplanes indicus</name>
    <dbReference type="NCBI Taxonomy" id="137267"/>
    <lineage>
        <taxon>Bacteria</taxon>
        <taxon>Bacillati</taxon>
        <taxon>Actinomycetota</taxon>
        <taxon>Actinomycetes</taxon>
        <taxon>Micromonosporales</taxon>
        <taxon>Micromonosporaceae</taxon>
        <taxon>Catenuloplanes</taxon>
    </lineage>
</organism>
<name>A0AAE3W3D0_9ACTN</name>
<reference evidence="1 2" key="1">
    <citation type="submission" date="2023-07" db="EMBL/GenBank/DDBJ databases">
        <title>Sequencing the genomes of 1000 actinobacteria strains.</title>
        <authorList>
            <person name="Klenk H.-P."/>
        </authorList>
    </citation>
    <scope>NUCLEOTIDE SEQUENCE [LARGE SCALE GENOMIC DNA]</scope>
    <source>
        <strain evidence="1 2">DSM 44709</strain>
    </source>
</reference>
<protein>
    <submittedName>
        <fullName evidence="1">Uncharacterized protein (DUF952 family)</fullName>
    </submittedName>
</protein>
<dbReference type="Proteomes" id="UP001240236">
    <property type="component" value="Unassembled WGS sequence"/>
</dbReference>
<dbReference type="EMBL" id="JAUSUZ010000001">
    <property type="protein sequence ID" value="MDQ0369038.1"/>
    <property type="molecule type" value="Genomic_DNA"/>
</dbReference>